<sequence>MVLPPASSKVVKSLVLQRGGWLAGLASPRQGYKPLFISMLYRGGRHLYARAGLSQPQENVPFYAF</sequence>
<comment type="caution">
    <text evidence="2">The sequence shown here is derived from an EMBL/GenBank/DDBJ whole genome shotgun (WGS) entry which is preliminary data.</text>
</comment>
<accession>A0A0V8RUA1</accession>
<dbReference type="Pfam" id="PF17952">
    <property type="entry name" value="Cas6_N"/>
    <property type="match status" value="1"/>
</dbReference>
<protein>
    <recommendedName>
        <fullName evidence="1">Cas6 N-terminal domain-containing protein</fullName>
    </recommendedName>
</protein>
<evidence type="ECO:0000313" key="2">
    <source>
        <dbReference type="EMBL" id="KSW11571.1"/>
    </source>
</evidence>
<evidence type="ECO:0000259" key="1">
    <source>
        <dbReference type="Pfam" id="PF17952"/>
    </source>
</evidence>
<dbReference type="EMBL" id="LNTB01000001">
    <property type="protein sequence ID" value="KSW11571.1"/>
    <property type="molecule type" value="Genomic_DNA"/>
</dbReference>
<evidence type="ECO:0000313" key="3">
    <source>
        <dbReference type="Proteomes" id="UP000053352"/>
    </source>
</evidence>
<name>A0A0V8RUA1_PYROC</name>
<dbReference type="Proteomes" id="UP000053352">
    <property type="component" value="Unassembled WGS sequence"/>
</dbReference>
<dbReference type="AlphaFoldDB" id="A0A0V8RUA1"/>
<dbReference type="Gene3D" id="2.40.30.310">
    <property type="match status" value="1"/>
</dbReference>
<keyword evidence="3" id="KW-1185">Reference proteome</keyword>
<reference evidence="2 3" key="1">
    <citation type="submission" date="2015-11" db="EMBL/GenBank/DDBJ databases">
        <title>Genome sequence of Pyrodictium occultum PL-19, a marine hyperthermophilic archaeon isolated from Volcano, Italy.</title>
        <authorList>
            <person name="Utturkar S."/>
            <person name="Huber H."/>
            <person name="Leptihn S."/>
            <person name="Brown S."/>
            <person name="Stetter K.O."/>
            <person name="Podar M."/>
        </authorList>
    </citation>
    <scope>NUCLEOTIDE SEQUENCE [LARGE SCALE GENOMIC DNA]</scope>
    <source>
        <strain evidence="2 3">PL-19</strain>
    </source>
</reference>
<feature type="domain" description="Cas6 N-terminal" evidence="1">
    <location>
        <begin position="2"/>
        <end position="51"/>
    </location>
</feature>
<dbReference type="InterPro" id="IPR041165">
    <property type="entry name" value="Cas6_N_arch"/>
</dbReference>
<proteinExistence type="predicted"/>
<gene>
    <name evidence="2" type="ORF">CF15_01670</name>
</gene>
<organism evidence="2 3">
    <name type="scientific">Pyrodictium occultum</name>
    <dbReference type="NCBI Taxonomy" id="2309"/>
    <lineage>
        <taxon>Archaea</taxon>
        <taxon>Thermoproteota</taxon>
        <taxon>Thermoprotei</taxon>
        <taxon>Desulfurococcales</taxon>
        <taxon>Pyrodictiaceae</taxon>
        <taxon>Pyrodictium</taxon>
    </lineage>
</organism>